<dbReference type="Proteomes" id="UP000607311">
    <property type="component" value="Unassembled WGS sequence"/>
</dbReference>
<reference evidence="1" key="1">
    <citation type="submission" date="2021-01" db="EMBL/GenBank/DDBJ databases">
        <title>Whole genome shotgun sequence of Verrucosispora sediminis NBRC 107745.</title>
        <authorList>
            <person name="Komaki H."/>
            <person name="Tamura T."/>
        </authorList>
    </citation>
    <scope>NUCLEOTIDE SEQUENCE</scope>
    <source>
        <strain evidence="1">NBRC 107745</strain>
    </source>
</reference>
<name>A0A9W5XMQ5_9ACTN</name>
<evidence type="ECO:0000313" key="2">
    <source>
        <dbReference type="Proteomes" id="UP000607311"/>
    </source>
</evidence>
<accession>A0A9W5XMQ5</accession>
<evidence type="ECO:0000313" key="1">
    <source>
        <dbReference type="EMBL" id="GIJ35043.1"/>
    </source>
</evidence>
<protein>
    <submittedName>
        <fullName evidence="1">Uncharacterized protein</fullName>
    </submittedName>
</protein>
<gene>
    <name evidence="1" type="ORF">Vse01_41910</name>
</gene>
<keyword evidence="2" id="KW-1185">Reference proteome</keyword>
<dbReference type="AlphaFoldDB" id="A0A9W5XMQ5"/>
<organism evidence="1 2">
    <name type="scientific">Micromonospora sediminimaris</name>
    <dbReference type="NCBI Taxonomy" id="547162"/>
    <lineage>
        <taxon>Bacteria</taxon>
        <taxon>Bacillati</taxon>
        <taxon>Actinomycetota</taxon>
        <taxon>Actinomycetes</taxon>
        <taxon>Micromonosporales</taxon>
        <taxon>Micromonosporaceae</taxon>
        <taxon>Micromonospora</taxon>
    </lineage>
</organism>
<proteinExistence type="predicted"/>
<comment type="caution">
    <text evidence="1">The sequence shown here is derived from an EMBL/GenBank/DDBJ whole genome shotgun (WGS) entry which is preliminary data.</text>
</comment>
<sequence length="152" mass="16484">MGVSESLLRVVPTVPDWVPAQDAADAAAEVVSAMCPGAGELVACRYAEVTFIDQGVNFEAVGCPVCAAPLDSDWWQERMDDAYATRFATLDAVTPCCSATVSLNDLEYYWPAAFARFELQVRDPGRGWLSPDEAAQVSTVLGITVRQVFSHY</sequence>
<dbReference type="EMBL" id="BOPD01000026">
    <property type="protein sequence ID" value="GIJ35043.1"/>
    <property type="molecule type" value="Genomic_DNA"/>
</dbReference>